<evidence type="ECO:0000313" key="3">
    <source>
        <dbReference type="Proteomes" id="UP000187406"/>
    </source>
</evidence>
<reference evidence="3" key="1">
    <citation type="submission" date="2016-04" db="EMBL/GenBank/DDBJ databases">
        <title>Cephalotus genome sequencing.</title>
        <authorList>
            <person name="Fukushima K."/>
            <person name="Hasebe M."/>
            <person name="Fang X."/>
        </authorList>
    </citation>
    <scope>NUCLEOTIDE SEQUENCE [LARGE SCALE GENOMIC DNA]</scope>
    <source>
        <strain evidence="3">cv. St1</strain>
    </source>
</reference>
<feature type="region of interest" description="Disordered" evidence="1">
    <location>
        <begin position="22"/>
        <end position="84"/>
    </location>
</feature>
<name>A0A1Q3ASK4_CEPFO</name>
<proteinExistence type="predicted"/>
<evidence type="ECO:0000256" key="1">
    <source>
        <dbReference type="SAM" id="MobiDB-lite"/>
    </source>
</evidence>
<dbReference type="OrthoDB" id="1934635at2759"/>
<dbReference type="Proteomes" id="UP000187406">
    <property type="component" value="Unassembled WGS sequence"/>
</dbReference>
<evidence type="ECO:0008006" key="4">
    <source>
        <dbReference type="Google" id="ProtNLM"/>
    </source>
</evidence>
<dbReference type="AlphaFoldDB" id="A0A1Q3ASK4"/>
<dbReference type="InParanoid" id="A0A1Q3ASK4"/>
<organism evidence="2 3">
    <name type="scientific">Cephalotus follicularis</name>
    <name type="common">Albany pitcher plant</name>
    <dbReference type="NCBI Taxonomy" id="3775"/>
    <lineage>
        <taxon>Eukaryota</taxon>
        <taxon>Viridiplantae</taxon>
        <taxon>Streptophyta</taxon>
        <taxon>Embryophyta</taxon>
        <taxon>Tracheophyta</taxon>
        <taxon>Spermatophyta</taxon>
        <taxon>Magnoliopsida</taxon>
        <taxon>eudicotyledons</taxon>
        <taxon>Gunneridae</taxon>
        <taxon>Pentapetalae</taxon>
        <taxon>rosids</taxon>
        <taxon>fabids</taxon>
        <taxon>Oxalidales</taxon>
        <taxon>Cephalotaceae</taxon>
        <taxon>Cephalotus</taxon>
    </lineage>
</organism>
<sequence>MGVNANLEPAINRNLAQGFALGQPINEDQPDYVPPRRRPDYKTVGGGRGRNRRNPNPPRYVPGHDEIDSDEGSDGEEDFGRRNYGRGNRDFEEYRLKADVPSFNENLQIEDFLDWLSEVERWAYMMNVLDEKVVRVVAFKLKSGAAVWWDQLHSPLHATTAFLNPSIQYNPDINSWSSSFQVEEIDAVQLEEEFLYQLGR</sequence>
<evidence type="ECO:0000313" key="2">
    <source>
        <dbReference type="EMBL" id="GAV58717.1"/>
    </source>
</evidence>
<dbReference type="EMBL" id="BDDD01000080">
    <property type="protein sequence ID" value="GAV58717.1"/>
    <property type="molecule type" value="Genomic_DNA"/>
</dbReference>
<comment type="caution">
    <text evidence="2">The sequence shown here is derived from an EMBL/GenBank/DDBJ whole genome shotgun (WGS) entry which is preliminary data.</text>
</comment>
<feature type="compositionally biased region" description="Acidic residues" evidence="1">
    <location>
        <begin position="67"/>
        <end position="77"/>
    </location>
</feature>
<accession>A0A1Q3ASK4</accession>
<protein>
    <recommendedName>
        <fullName evidence="4">Retrotransposon gag domain-containing protein</fullName>
    </recommendedName>
</protein>
<keyword evidence="3" id="KW-1185">Reference proteome</keyword>
<gene>
    <name evidence="2" type="ORF">CFOL_v3_02250</name>
</gene>